<dbReference type="SUPFAM" id="SSF52266">
    <property type="entry name" value="SGNH hydrolase"/>
    <property type="match status" value="1"/>
</dbReference>
<organism evidence="1 2">
    <name type="scientific">Kineococcus glutinatus</name>
    <dbReference type="NCBI Taxonomy" id="1070872"/>
    <lineage>
        <taxon>Bacteria</taxon>
        <taxon>Bacillati</taxon>
        <taxon>Actinomycetota</taxon>
        <taxon>Actinomycetes</taxon>
        <taxon>Kineosporiales</taxon>
        <taxon>Kineosporiaceae</taxon>
        <taxon>Kineococcus</taxon>
    </lineage>
</organism>
<evidence type="ECO:0008006" key="3">
    <source>
        <dbReference type="Google" id="ProtNLM"/>
    </source>
</evidence>
<comment type="caution">
    <text evidence="1">The sequence shown here is derived from an EMBL/GenBank/DDBJ whole genome shotgun (WGS) entry which is preliminary data.</text>
</comment>
<evidence type="ECO:0000313" key="1">
    <source>
        <dbReference type="EMBL" id="GAA4974112.1"/>
    </source>
</evidence>
<sequence>MAGTAPAALDAYEANMRTILTRLSAALADSSGTRTGDLVVLNMFDPYQNDCLAHPQSRQVFEDLDARLAAVAAEVGAPVVDVFATFGGRVTAQNDLVCTYTYMCARPQDVHPTRAGHDAIARALHQTLGY</sequence>
<gene>
    <name evidence="1" type="ORF">GCM10023225_14240</name>
</gene>
<dbReference type="EMBL" id="BAABIL010000184">
    <property type="protein sequence ID" value="GAA4974112.1"/>
    <property type="molecule type" value="Genomic_DNA"/>
</dbReference>
<evidence type="ECO:0000313" key="2">
    <source>
        <dbReference type="Proteomes" id="UP001501195"/>
    </source>
</evidence>
<accession>A0ABP9HMG8</accession>
<reference evidence="2" key="1">
    <citation type="journal article" date="2019" name="Int. J. Syst. Evol. Microbiol.">
        <title>The Global Catalogue of Microorganisms (GCM) 10K type strain sequencing project: providing services to taxonomists for standard genome sequencing and annotation.</title>
        <authorList>
            <consortium name="The Broad Institute Genomics Platform"/>
            <consortium name="The Broad Institute Genome Sequencing Center for Infectious Disease"/>
            <person name="Wu L."/>
            <person name="Ma J."/>
        </authorList>
    </citation>
    <scope>NUCLEOTIDE SEQUENCE [LARGE SCALE GENOMIC DNA]</scope>
    <source>
        <strain evidence="2">JCM 18126</strain>
    </source>
</reference>
<name>A0ABP9HMG8_9ACTN</name>
<dbReference type="Proteomes" id="UP001501195">
    <property type="component" value="Unassembled WGS sequence"/>
</dbReference>
<dbReference type="Gene3D" id="3.40.50.1110">
    <property type="entry name" value="SGNH hydrolase"/>
    <property type="match status" value="1"/>
</dbReference>
<proteinExistence type="predicted"/>
<dbReference type="InterPro" id="IPR036514">
    <property type="entry name" value="SGNH_hydro_sf"/>
</dbReference>
<keyword evidence="2" id="KW-1185">Reference proteome</keyword>
<protein>
    <recommendedName>
        <fullName evidence="3">GDSL-like lipase/acylhydrolase family protein</fullName>
    </recommendedName>
</protein>